<reference evidence="2 3" key="1">
    <citation type="submission" date="2019-01" db="EMBL/GenBank/DDBJ databases">
        <title>Litorilituus lipolytica sp. nov., isolated from intertidal sand of the Yellow Sea in China.</title>
        <authorList>
            <person name="Liu A."/>
        </authorList>
    </citation>
    <scope>NUCLEOTIDE SEQUENCE [LARGE SCALE GENOMIC DNA]</scope>
    <source>
        <strain evidence="2 3">RZ04</strain>
    </source>
</reference>
<sequence length="125" mass="14956">MAKQFRESKYLNESGTAKGNWYMNRLDYFKFYQYPEYKKHKILSLLIGIICFLLTLKLLPLTFWGALPFLYISYLSMRVFVLLHTRVCRYKGYFLIPKKIVAFLRAREIELDVNDFDSVATMNNK</sequence>
<dbReference type="OrthoDB" id="6306268at2"/>
<protein>
    <submittedName>
        <fullName evidence="2">Uncharacterized protein</fullName>
    </submittedName>
</protein>
<gene>
    <name evidence="2" type="ORF">EPA86_11310</name>
</gene>
<dbReference type="Proteomes" id="UP000315303">
    <property type="component" value="Unassembled WGS sequence"/>
</dbReference>
<name>A0A502KSU8_9GAMM</name>
<keyword evidence="1" id="KW-1133">Transmembrane helix</keyword>
<keyword evidence="1" id="KW-0472">Membrane</keyword>
<comment type="caution">
    <text evidence="2">The sequence shown here is derived from an EMBL/GenBank/DDBJ whole genome shotgun (WGS) entry which is preliminary data.</text>
</comment>
<dbReference type="RefSeq" id="WP_140603652.1">
    <property type="nucleotide sequence ID" value="NZ_SAWY01000021.1"/>
</dbReference>
<dbReference type="AlphaFoldDB" id="A0A502KSU8"/>
<keyword evidence="3" id="KW-1185">Reference proteome</keyword>
<keyword evidence="1" id="KW-0812">Transmembrane</keyword>
<evidence type="ECO:0000313" key="2">
    <source>
        <dbReference type="EMBL" id="TPH14672.1"/>
    </source>
</evidence>
<dbReference type="EMBL" id="SAWY01000021">
    <property type="protein sequence ID" value="TPH14672.1"/>
    <property type="molecule type" value="Genomic_DNA"/>
</dbReference>
<evidence type="ECO:0000313" key="3">
    <source>
        <dbReference type="Proteomes" id="UP000315303"/>
    </source>
</evidence>
<organism evidence="2 3">
    <name type="scientific">Litorilituus lipolyticus</name>
    <dbReference type="NCBI Taxonomy" id="2491017"/>
    <lineage>
        <taxon>Bacteria</taxon>
        <taxon>Pseudomonadati</taxon>
        <taxon>Pseudomonadota</taxon>
        <taxon>Gammaproteobacteria</taxon>
        <taxon>Alteromonadales</taxon>
        <taxon>Colwelliaceae</taxon>
        <taxon>Litorilituus</taxon>
    </lineage>
</organism>
<evidence type="ECO:0000256" key="1">
    <source>
        <dbReference type="SAM" id="Phobius"/>
    </source>
</evidence>
<feature type="transmembrane region" description="Helical" evidence="1">
    <location>
        <begin position="65"/>
        <end position="83"/>
    </location>
</feature>
<proteinExistence type="predicted"/>
<feature type="transmembrane region" description="Helical" evidence="1">
    <location>
        <begin position="42"/>
        <end position="59"/>
    </location>
</feature>
<accession>A0A502KSU8</accession>